<accession>A0A8B9JZ43</accession>
<dbReference type="PANTHER" id="PTHR46063">
    <property type="entry name" value="KELCH DOMAIN-CONTAINING PROTEIN"/>
    <property type="match status" value="1"/>
</dbReference>
<dbReference type="PANTHER" id="PTHR46063:SF1">
    <property type="entry name" value="KELCH DOMAIN-CONTAINING PROTEIN 4"/>
    <property type="match status" value="1"/>
</dbReference>
<dbReference type="InterPro" id="IPR052588">
    <property type="entry name" value="Kelch_domain_protein"/>
</dbReference>
<protein>
    <submittedName>
        <fullName evidence="1">Uncharacterized protein</fullName>
    </submittedName>
</protein>
<evidence type="ECO:0000313" key="1">
    <source>
        <dbReference type="Ensembl" id="ENSAMXP00005029071.1"/>
    </source>
</evidence>
<dbReference type="AlphaFoldDB" id="A0A8B9JZ43"/>
<dbReference type="Proteomes" id="UP000694621">
    <property type="component" value="Unplaced"/>
</dbReference>
<sequence>VNFPGKHFLDLIKHSGSTPEDLEALIAEFQLLDAKKTQVVESSCPPPSPRLHASFCAHPEKDELILFGGEKTHGLNQKSPILLPDAVLIRYFCLLLKPS</sequence>
<dbReference type="Ensembl" id="ENSAMXT00005031886.1">
    <property type="protein sequence ID" value="ENSAMXP00005029071.1"/>
    <property type="gene ID" value="ENSAMXG00005014411.1"/>
</dbReference>
<proteinExistence type="predicted"/>
<organism evidence="1 2">
    <name type="scientific">Astyanax mexicanus</name>
    <name type="common">Blind cave fish</name>
    <name type="synonym">Astyanax fasciatus mexicanus</name>
    <dbReference type="NCBI Taxonomy" id="7994"/>
    <lineage>
        <taxon>Eukaryota</taxon>
        <taxon>Metazoa</taxon>
        <taxon>Chordata</taxon>
        <taxon>Craniata</taxon>
        <taxon>Vertebrata</taxon>
        <taxon>Euteleostomi</taxon>
        <taxon>Actinopterygii</taxon>
        <taxon>Neopterygii</taxon>
        <taxon>Teleostei</taxon>
        <taxon>Ostariophysi</taxon>
        <taxon>Characiformes</taxon>
        <taxon>Characoidei</taxon>
        <taxon>Acestrorhamphidae</taxon>
        <taxon>Acestrorhamphinae</taxon>
        <taxon>Astyanax</taxon>
    </lineage>
</organism>
<evidence type="ECO:0000313" key="2">
    <source>
        <dbReference type="Proteomes" id="UP000694621"/>
    </source>
</evidence>
<name>A0A8B9JZ43_ASTMX</name>
<reference evidence="1" key="1">
    <citation type="submission" date="2025-08" db="UniProtKB">
        <authorList>
            <consortium name="Ensembl"/>
        </authorList>
    </citation>
    <scope>IDENTIFICATION</scope>
</reference>